<dbReference type="InterPro" id="IPR001392">
    <property type="entry name" value="Clathrin_mu"/>
</dbReference>
<evidence type="ECO:0000313" key="7">
    <source>
        <dbReference type="EMBL" id="EFJ03394.1"/>
    </source>
</evidence>
<gene>
    <name evidence="7" type="ORF">SCHCODRAFT_83976</name>
</gene>
<dbReference type="Pfam" id="PF00928">
    <property type="entry name" value="Adap_comp_sub"/>
    <property type="match status" value="1"/>
</dbReference>
<dbReference type="InParanoid" id="D8PLH0"/>
<accession>D8PLH0</accession>
<dbReference type="KEGG" id="scm:SCHCO_01078940"/>
<dbReference type="AlphaFoldDB" id="D8PLH0"/>
<dbReference type="CDD" id="cd09252">
    <property type="entry name" value="AP-3_Mu3_Cterm"/>
    <property type="match status" value="1"/>
</dbReference>
<keyword evidence="2 5" id="KW-0813">Transport</keyword>
<dbReference type="SUPFAM" id="SSF49447">
    <property type="entry name" value="Second domain of Mu2 adaptin subunit (ap50) of ap2 adaptor"/>
    <property type="match status" value="1"/>
</dbReference>
<keyword evidence="8" id="KW-1185">Reference proteome</keyword>
<dbReference type="RefSeq" id="XP_003038296.1">
    <property type="nucleotide sequence ID" value="XM_003038250.1"/>
</dbReference>
<evidence type="ECO:0000313" key="8">
    <source>
        <dbReference type="Proteomes" id="UP000007431"/>
    </source>
</evidence>
<evidence type="ECO:0000256" key="5">
    <source>
        <dbReference type="PIRNR" id="PIRNR005992"/>
    </source>
</evidence>
<dbReference type="SUPFAM" id="SSF64356">
    <property type="entry name" value="SNARE-like"/>
    <property type="match status" value="1"/>
</dbReference>
<dbReference type="VEuPathDB" id="FungiDB:SCHCODRAFT_01078940"/>
<dbReference type="Gene3D" id="2.60.40.1170">
    <property type="entry name" value="Mu homology domain, subdomain B"/>
    <property type="match status" value="2"/>
</dbReference>
<keyword evidence="4" id="KW-0472">Membrane</keyword>
<evidence type="ECO:0000259" key="6">
    <source>
        <dbReference type="PROSITE" id="PS51072"/>
    </source>
</evidence>
<keyword evidence="3 5" id="KW-0653">Protein transport</keyword>
<dbReference type="EMBL" id="GL377302">
    <property type="protein sequence ID" value="EFJ03394.1"/>
    <property type="molecule type" value="Genomic_DNA"/>
</dbReference>
<reference evidence="7 8" key="1">
    <citation type="journal article" date="2010" name="Nat. Biotechnol.">
        <title>Genome sequence of the model mushroom Schizophyllum commune.</title>
        <authorList>
            <person name="Ohm R.A."/>
            <person name="de Jong J.F."/>
            <person name="Lugones L.G."/>
            <person name="Aerts A."/>
            <person name="Kothe E."/>
            <person name="Stajich J.E."/>
            <person name="de Vries R.P."/>
            <person name="Record E."/>
            <person name="Levasseur A."/>
            <person name="Baker S.E."/>
            <person name="Bartholomew K.A."/>
            <person name="Coutinho P.M."/>
            <person name="Erdmann S."/>
            <person name="Fowler T.J."/>
            <person name="Gathman A.C."/>
            <person name="Lombard V."/>
            <person name="Henrissat B."/>
            <person name="Knabe N."/>
            <person name="Kuees U."/>
            <person name="Lilly W.W."/>
            <person name="Lindquist E."/>
            <person name="Lucas S."/>
            <person name="Magnuson J.K."/>
            <person name="Piumi F."/>
            <person name="Raudaskoski M."/>
            <person name="Salamov A."/>
            <person name="Schmutz J."/>
            <person name="Schwarze F.W.M.R."/>
            <person name="vanKuyk P.A."/>
            <person name="Horton J.S."/>
            <person name="Grigoriev I.V."/>
            <person name="Woesten H.A.B."/>
        </authorList>
    </citation>
    <scope>NUCLEOTIDE SEQUENCE [LARGE SCALE GENOMIC DNA]</scope>
    <source>
        <strain evidence="8">H4-8 / FGSC 9210</strain>
    </source>
</reference>
<dbReference type="GO" id="GO:0030131">
    <property type="term" value="C:clathrin adaptor complex"/>
    <property type="evidence" value="ECO:0007669"/>
    <property type="project" value="UniProtKB-UniRule"/>
</dbReference>
<name>D8PLH0_SCHCM</name>
<dbReference type="PANTHER" id="PTHR10529">
    <property type="entry name" value="AP COMPLEX SUBUNIT MU"/>
    <property type="match status" value="1"/>
</dbReference>
<dbReference type="OrthoDB" id="870at2759"/>
<feature type="domain" description="MHD" evidence="6">
    <location>
        <begin position="193"/>
        <end position="464"/>
    </location>
</feature>
<comment type="subcellular location">
    <subcellularLocation>
        <location evidence="1">Endomembrane system</location>
    </subcellularLocation>
</comment>
<dbReference type="InterPro" id="IPR036168">
    <property type="entry name" value="AP2_Mu_C_sf"/>
</dbReference>
<organism evidence="8">
    <name type="scientific">Schizophyllum commune (strain H4-8 / FGSC 9210)</name>
    <name type="common">Split gill fungus</name>
    <dbReference type="NCBI Taxonomy" id="578458"/>
    <lineage>
        <taxon>Eukaryota</taxon>
        <taxon>Fungi</taxon>
        <taxon>Dikarya</taxon>
        <taxon>Basidiomycota</taxon>
        <taxon>Agaricomycotina</taxon>
        <taxon>Agaricomycetes</taxon>
        <taxon>Agaricomycetidae</taxon>
        <taxon>Agaricales</taxon>
        <taxon>Schizophyllaceae</taxon>
        <taxon>Schizophyllum</taxon>
    </lineage>
</organism>
<dbReference type="Proteomes" id="UP000007431">
    <property type="component" value="Unassembled WGS sequence"/>
</dbReference>
<dbReference type="GO" id="GO:0016192">
    <property type="term" value="P:vesicle-mediated transport"/>
    <property type="evidence" value="ECO:0007669"/>
    <property type="project" value="InterPro"/>
</dbReference>
<dbReference type="eggNOG" id="KOG2740">
    <property type="taxonomic scope" value="Eukaryota"/>
</dbReference>
<dbReference type="PROSITE" id="PS51072">
    <property type="entry name" value="MHD"/>
    <property type="match status" value="1"/>
</dbReference>
<dbReference type="InterPro" id="IPR028565">
    <property type="entry name" value="MHD"/>
</dbReference>
<dbReference type="FunCoup" id="D8PLH0">
    <property type="interactions" value="13"/>
</dbReference>
<dbReference type="GO" id="GO:0006886">
    <property type="term" value="P:intracellular protein transport"/>
    <property type="evidence" value="ECO:0007669"/>
    <property type="project" value="UniProtKB-UniRule"/>
</dbReference>
<dbReference type="GO" id="GO:0012505">
    <property type="term" value="C:endomembrane system"/>
    <property type="evidence" value="ECO:0007669"/>
    <property type="project" value="UniProtKB-SubCell"/>
</dbReference>
<evidence type="ECO:0000256" key="3">
    <source>
        <dbReference type="ARBA" id="ARBA00022927"/>
    </source>
</evidence>
<dbReference type="InterPro" id="IPR050431">
    <property type="entry name" value="Adaptor_comp_med_subunit"/>
</dbReference>
<comment type="similarity">
    <text evidence="5">Belongs to the adaptor complexes medium subunit family.</text>
</comment>
<dbReference type="Gene3D" id="3.30.450.60">
    <property type="match status" value="1"/>
</dbReference>
<protein>
    <recommendedName>
        <fullName evidence="6">MHD domain-containing protein</fullName>
    </recommendedName>
</protein>
<dbReference type="OMA" id="INVHFTI"/>
<dbReference type="HOGENOM" id="CLU_026996_6_1_1"/>
<dbReference type="STRING" id="578458.D8PLH0"/>
<evidence type="ECO:0000256" key="2">
    <source>
        <dbReference type="ARBA" id="ARBA00022448"/>
    </source>
</evidence>
<evidence type="ECO:0000256" key="1">
    <source>
        <dbReference type="ARBA" id="ARBA00004308"/>
    </source>
</evidence>
<dbReference type="CDD" id="cd14837">
    <property type="entry name" value="AP3_Mu_N"/>
    <property type="match status" value="1"/>
</dbReference>
<dbReference type="GeneID" id="9588786"/>
<dbReference type="InterPro" id="IPR011012">
    <property type="entry name" value="Longin-like_dom_sf"/>
</dbReference>
<dbReference type="PIRSF" id="PIRSF005992">
    <property type="entry name" value="Clathrin_mu"/>
    <property type="match status" value="1"/>
</dbReference>
<proteinExistence type="inferred from homology"/>
<sequence length="464" mass="49677">MALDGLIILDNVGRPIIQSGFRGFSAAYPMVHIDAVNNAFEKAVRPTDVDPVISVDSYGTSDSPSACCHVATADIRVLCPVSGDVDTLLAFAFIGTFIEILMEYFGSVSAATLKENFDVVYQLLEETLDAGGHPLTTSPNALRDIVLPPSLLSKLLNVTGANFTSSLNSGGSAAGGAFSSPIPWRKAGVRYNNNEVFFDVDEQLRAVVNKAGTSLSSSVYGKMECNAKLSGTPDLLLTFTNPHVLTDCAFHPCVRLQRFARDRALSFVPPDGHCTLMQYRYAPGPSSTATPAASAVAALRENVPLPVSLKIAVDLPLAGDEPVTFTLTLTSRLTTRDIEGFTAEFDLGQDATAVKCVCSSGRSTVGSALAGPSMGASWQWDSRAHTVKWTIPRVGPAATFTIEGSFASGSQHPPRPSHAIRTTFAIPTQTFSTLKVDQLKLTGEMYKPYKGVRGKSDCDIEWRW</sequence>
<evidence type="ECO:0000256" key="4">
    <source>
        <dbReference type="ARBA" id="ARBA00023136"/>
    </source>
</evidence>
<dbReference type="PRINTS" id="PR00314">
    <property type="entry name" value="CLATHRINADPT"/>
</dbReference>